<organism evidence="5">
    <name type="scientific">Thelazia callipaeda</name>
    <name type="common">Oriental eyeworm</name>
    <name type="synonym">Parasitic nematode</name>
    <dbReference type="NCBI Taxonomy" id="103827"/>
    <lineage>
        <taxon>Eukaryota</taxon>
        <taxon>Metazoa</taxon>
        <taxon>Ecdysozoa</taxon>
        <taxon>Nematoda</taxon>
        <taxon>Chromadorea</taxon>
        <taxon>Rhabditida</taxon>
        <taxon>Spirurina</taxon>
        <taxon>Spiruromorpha</taxon>
        <taxon>Thelazioidea</taxon>
        <taxon>Thelaziidae</taxon>
        <taxon>Thelazia</taxon>
    </lineage>
</organism>
<keyword evidence="2" id="KW-0812">Transmembrane</keyword>
<dbReference type="Proteomes" id="UP000276776">
    <property type="component" value="Unassembled WGS sequence"/>
</dbReference>
<sequence length="270" mass="31585">MSEMSRHAVDLSVAAERFKLINLDSDTDSFLPFRGLHTLIQRNYENQRKEHVELVREKQQMREQNATEEELESLEPALKDAEFWLQIFKKLEDTFEEENKKLLLANEILRIVRKTRMADLFRYDQLVKWLQIPVIREAFRKGADESMAWDTWEISLLDKLGDIFSLKPGLGNYQEVWKSALISLRKINLRVLYGDTEAEVPFSWQRNVALQTKLIAVQEKPTELAIDDATQATQKPFWSKLFFRPHLPSVGVGILLALSTQFIILYITPY</sequence>
<feature type="transmembrane region" description="Helical" evidence="2">
    <location>
        <begin position="247"/>
        <end position="267"/>
    </location>
</feature>
<evidence type="ECO:0000313" key="5">
    <source>
        <dbReference type="WBParaSite" id="TCLT_0000908401-mRNA-1"/>
    </source>
</evidence>
<proteinExistence type="predicted"/>
<reference evidence="3 4" key="2">
    <citation type="submission" date="2018-11" db="EMBL/GenBank/DDBJ databases">
        <authorList>
            <consortium name="Pathogen Informatics"/>
        </authorList>
    </citation>
    <scope>NUCLEOTIDE SEQUENCE [LARGE SCALE GENOMIC DNA]</scope>
</reference>
<reference evidence="5" key="1">
    <citation type="submission" date="2017-02" db="UniProtKB">
        <authorList>
            <consortium name="WormBaseParasite"/>
        </authorList>
    </citation>
    <scope>IDENTIFICATION</scope>
</reference>
<keyword evidence="2" id="KW-1133">Transmembrane helix</keyword>
<accession>A0A0N5D7N1</accession>
<evidence type="ECO:0000256" key="2">
    <source>
        <dbReference type="SAM" id="Phobius"/>
    </source>
</evidence>
<dbReference type="AlphaFoldDB" id="A0A0N5D7N1"/>
<gene>
    <name evidence="3" type="ORF">TCLT_LOCUS9073</name>
</gene>
<dbReference type="WBParaSite" id="TCLT_0000908401-mRNA-1">
    <property type="protein sequence ID" value="TCLT_0000908401-mRNA-1"/>
    <property type="gene ID" value="TCLT_0000908401"/>
</dbReference>
<evidence type="ECO:0000256" key="1">
    <source>
        <dbReference type="SAM" id="Coils"/>
    </source>
</evidence>
<protein>
    <submittedName>
        <fullName evidence="5">SAM domain-containing protein</fullName>
    </submittedName>
</protein>
<feature type="coiled-coil region" evidence="1">
    <location>
        <begin position="44"/>
        <end position="74"/>
    </location>
</feature>
<keyword evidence="2" id="KW-0472">Membrane</keyword>
<keyword evidence="4" id="KW-1185">Reference proteome</keyword>
<evidence type="ECO:0000313" key="4">
    <source>
        <dbReference type="Proteomes" id="UP000276776"/>
    </source>
</evidence>
<name>A0A0N5D7N1_THECL</name>
<dbReference type="EMBL" id="UYYF01004727">
    <property type="protein sequence ID" value="VDN06677.1"/>
    <property type="molecule type" value="Genomic_DNA"/>
</dbReference>
<keyword evidence="1" id="KW-0175">Coiled coil</keyword>
<evidence type="ECO:0000313" key="3">
    <source>
        <dbReference type="EMBL" id="VDN06677.1"/>
    </source>
</evidence>